<feature type="transmembrane region" description="Helical" evidence="1">
    <location>
        <begin position="7"/>
        <end position="28"/>
    </location>
</feature>
<gene>
    <name evidence="2" type="ORF">HV819_09520</name>
</gene>
<keyword evidence="3" id="KW-1185">Reference proteome</keyword>
<keyword evidence="1" id="KW-1133">Transmembrane helix</keyword>
<evidence type="ECO:0000313" key="3">
    <source>
        <dbReference type="Proteomes" id="UP000540919"/>
    </source>
</evidence>
<keyword evidence="1" id="KW-0812">Transmembrane</keyword>
<dbReference type="RefSeq" id="WP_176270067.1">
    <property type="nucleotide sequence ID" value="NZ_JABVBA010000010.1"/>
</dbReference>
<feature type="transmembrane region" description="Helical" evidence="1">
    <location>
        <begin position="170"/>
        <end position="188"/>
    </location>
</feature>
<proteinExistence type="predicted"/>
<sequence length="230" mass="27481">MRSIIKFIIYALIIILLPSLVMIAITSISVNSFILLLLGQLIVIFLLVSFYFLSRKIINKYEEDTLKMIENEKDVEILKNIREKRISYKSKANITKRILDIDFSKKECQKLRKYSSSYEDNVFYYSSLIQNDREGREEHKKRRNYFNKRYKNKNFVFVDFNENLKTSIKWILIFLISSFISITNPFRIVENVDLYALLILLNFAFNLALVINTIIWIIRSLKAYWIKELV</sequence>
<feature type="transmembrane region" description="Helical" evidence="1">
    <location>
        <begin position="34"/>
        <end position="53"/>
    </location>
</feature>
<evidence type="ECO:0000256" key="1">
    <source>
        <dbReference type="SAM" id="Phobius"/>
    </source>
</evidence>
<name>A0ABX2NCK7_9FIRM</name>
<feature type="transmembrane region" description="Helical" evidence="1">
    <location>
        <begin position="194"/>
        <end position="218"/>
    </location>
</feature>
<organism evidence="2 3">
    <name type="scientific">Anaerococcus faecalis</name>
    <dbReference type="NCBI Taxonomy" id="2742993"/>
    <lineage>
        <taxon>Bacteria</taxon>
        <taxon>Bacillati</taxon>
        <taxon>Bacillota</taxon>
        <taxon>Tissierellia</taxon>
        <taxon>Tissierellales</taxon>
        <taxon>Peptoniphilaceae</taxon>
        <taxon>Anaerococcus</taxon>
    </lineage>
</organism>
<reference evidence="2 3" key="1">
    <citation type="submission" date="2020-06" db="EMBL/GenBank/DDBJ databases">
        <title>Anaerococcus sp. nov., isolated form swine feces.</title>
        <authorList>
            <person name="Yu S."/>
        </authorList>
    </citation>
    <scope>NUCLEOTIDE SEQUENCE [LARGE SCALE GENOMIC DNA]</scope>
    <source>
        <strain evidence="2 3">AGMB00486</strain>
    </source>
</reference>
<dbReference type="EMBL" id="JABVBA010000010">
    <property type="protein sequence ID" value="NVF12192.1"/>
    <property type="molecule type" value="Genomic_DNA"/>
</dbReference>
<protein>
    <submittedName>
        <fullName evidence="2">Uncharacterized protein</fullName>
    </submittedName>
</protein>
<evidence type="ECO:0000313" key="2">
    <source>
        <dbReference type="EMBL" id="NVF12192.1"/>
    </source>
</evidence>
<comment type="caution">
    <text evidence="2">The sequence shown here is derived from an EMBL/GenBank/DDBJ whole genome shotgun (WGS) entry which is preliminary data.</text>
</comment>
<accession>A0ABX2NCK7</accession>
<keyword evidence="1" id="KW-0472">Membrane</keyword>
<dbReference type="Proteomes" id="UP000540919">
    <property type="component" value="Unassembled WGS sequence"/>
</dbReference>